<dbReference type="PANTHER" id="PTHR47326">
    <property type="entry name" value="TRANSPOSABLE ELEMENT TC3 TRANSPOSASE-LIKE PROTEIN"/>
    <property type="match status" value="1"/>
</dbReference>
<evidence type="ECO:0000256" key="1">
    <source>
        <dbReference type="SAM" id="MobiDB-lite"/>
    </source>
</evidence>
<dbReference type="InterPro" id="IPR036397">
    <property type="entry name" value="RNaseH_sf"/>
</dbReference>
<feature type="region of interest" description="Disordered" evidence="1">
    <location>
        <begin position="225"/>
        <end position="260"/>
    </location>
</feature>
<feature type="compositionally biased region" description="Basic and acidic residues" evidence="1">
    <location>
        <begin position="245"/>
        <end position="260"/>
    </location>
</feature>
<dbReference type="EMBL" id="JAJSOF020000033">
    <property type="protein sequence ID" value="KAJ4429888.1"/>
    <property type="molecule type" value="Genomic_DNA"/>
</dbReference>
<dbReference type="Gene3D" id="3.30.420.10">
    <property type="entry name" value="Ribonuclease H-like superfamily/Ribonuclease H"/>
    <property type="match status" value="1"/>
</dbReference>
<gene>
    <name evidence="2" type="ORF">ANN_22092</name>
</gene>
<dbReference type="PANTHER" id="PTHR47326:SF1">
    <property type="entry name" value="HTH PSQ-TYPE DOMAIN-CONTAINING PROTEIN"/>
    <property type="match status" value="1"/>
</dbReference>
<keyword evidence="3" id="KW-1185">Reference proteome</keyword>
<organism evidence="2 3">
    <name type="scientific">Periplaneta americana</name>
    <name type="common">American cockroach</name>
    <name type="synonym">Blatta americana</name>
    <dbReference type="NCBI Taxonomy" id="6978"/>
    <lineage>
        <taxon>Eukaryota</taxon>
        <taxon>Metazoa</taxon>
        <taxon>Ecdysozoa</taxon>
        <taxon>Arthropoda</taxon>
        <taxon>Hexapoda</taxon>
        <taxon>Insecta</taxon>
        <taxon>Pterygota</taxon>
        <taxon>Neoptera</taxon>
        <taxon>Polyneoptera</taxon>
        <taxon>Dictyoptera</taxon>
        <taxon>Blattodea</taxon>
        <taxon>Blattoidea</taxon>
        <taxon>Blattidae</taxon>
        <taxon>Blattinae</taxon>
        <taxon>Periplaneta</taxon>
    </lineage>
</organism>
<accession>A0ABQ8S7F7</accession>
<feature type="compositionally biased region" description="Basic and acidic residues" evidence="1">
    <location>
        <begin position="226"/>
        <end position="237"/>
    </location>
</feature>
<dbReference type="Proteomes" id="UP001148838">
    <property type="component" value="Unassembled WGS sequence"/>
</dbReference>
<evidence type="ECO:0000313" key="2">
    <source>
        <dbReference type="EMBL" id="KAJ4429888.1"/>
    </source>
</evidence>
<evidence type="ECO:0000313" key="3">
    <source>
        <dbReference type="Proteomes" id="UP001148838"/>
    </source>
</evidence>
<comment type="caution">
    <text evidence="2">The sequence shown here is derived from an EMBL/GenBank/DDBJ whole genome shotgun (WGS) entry which is preliminary data.</text>
</comment>
<proteinExistence type="predicted"/>
<name>A0ABQ8S7F7_PERAM</name>
<sequence>MSGLCEGGNESPGSLKARRPRRRWEDNIKMDLKEVGYDDRDWINLAQDRDRWRAYEALLNRQKAYEYVNVWTGVVDDCLIGPYLLPSPLNSNQCYNFLATTLPDMLDDVSLATRRYMWFQHDGVPAHFTLRVRDYLNQQFPGKWIVRDCPVPWPHRSPDLTPPEFFVLGQMRNLVYATAVESEDDLVARIFAAAGEIYDNPDSLENSCLTFVTFVYRSIEEEEKELVESQAEKKVPTEGRTGWNGEREKSSWQKKISDDR</sequence>
<reference evidence="2 3" key="1">
    <citation type="journal article" date="2022" name="Allergy">
        <title>Genome assembly and annotation of Periplaneta americana reveal a comprehensive cockroach allergen profile.</title>
        <authorList>
            <person name="Wang L."/>
            <person name="Xiong Q."/>
            <person name="Saelim N."/>
            <person name="Wang L."/>
            <person name="Nong W."/>
            <person name="Wan A.T."/>
            <person name="Shi M."/>
            <person name="Liu X."/>
            <person name="Cao Q."/>
            <person name="Hui J.H.L."/>
            <person name="Sookrung N."/>
            <person name="Leung T.F."/>
            <person name="Tungtrongchitr A."/>
            <person name="Tsui S.K.W."/>
        </authorList>
    </citation>
    <scope>NUCLEOTIDE SEQUENCE [LARGE SCALE GENOMIC DNA]</scope>
    <source>
        <strain evidence="2">PWHHKU_190912</strain>
    </source>
</reference>
<protein>
    <submittedName>
        <fullName evidence="2">Uncharacterized protein</fullName>
    </submittedName>
</protein>